<evidence type="ECO:0000313" key="3">
    <source>
        <dbReference type="EMBL" id="QGM47305.1"/>
    </source>
</evidence>
<dbReference type="InterPro" id="IPR043426">
    <property type="entry name" value="MltB-like"/>
</dbReference>
<accession>A0A6B8KK28</accession>
<dbReference type="Proteomes" id="UP000309061">
    <property type="component" value="Chromosome"/>
</dbReference>
<evidence type="ECO:0000259" key="2">
    <source>
        <dbReference type="Pfam" id="PF13406"/>
    </source>
</evidence>
<dbReference type="KEGG" id="mhey:H2LOC_017305"/>
<dbReference type="NCBIfam" id="TIGR02283">
    <property type="entry name" value="MltB_2"/>
    <property type="match status" value="1"/>
</dbReference>
<gene>
    <name evidence="3" type="ORF">H2LOC_017305</name>
</gene>
<protein>
    <submittedName>
        <fullName evidence="3">Lytic murein transglycosylase</fullName>
    </submittedName>
</protein>
<dbReference type="GO" id="GO:0009253">
    <property type="term" value="P:peptidoglycan catabolic process"/>
    <property type="evidence" value="ECO:0007669"/>
    <property type="project" value="TreeGrafter"/>
</dbReference>
<dbReference type="InterPro" id="IPR036365">
    <property type="entry name" value="PGBD-like_sf"/>
</dbReference>
<dbReference type="InterPro" id="IPR036366">
    <property type="entry name" value="PGBDSf"/>
</dbReference>
<dbReference type="Pfam" id="PF01471">
    <property type="entry name" value="PG_binding_1"/>
    <property type="match status" value="1"/>
</dbReference>
<dbReference type="InterPro" id="IPR023346">
    <property type="entry name" value="Lysozyme-like_dom_sf"/>
</dbReference>
<feature type="domain" description="Transglycosylase SLT" evidence="2">
    <location>
        <begin position="40"/>
        <end position="325"/>
    </location>
</feature>
<name>A0A6B8KK28_9HYPH</name>
<dbReference type="InterPro" id="IPR002477">
    <property type="entry name" value="Peptidoglycan-bd-like"/>
</dbReference>
<dbReference type="Gene3D" id="1.10.8.350">
    <property type="entry name" value="Bacterial muramidase"/>
    <property type="match status" value="1"/>
</dbReference>
<sequence length="404" mass="42994">MQESDKLSLDARLDRRRLLQAVLVCGCAYADGSRAQTGDFQQFLQGLWPAAEAAGVGRETFDAAVLDLTPDPAVAARPAAQSEFTVSIPAYVSGVTTSARIARGRAVAGEYSHILSEIERRSGVPGELIVAILGVESNFGTATGGADVLRVLATLAYKGHMTQKLSDEFVAALVMLQQGAPRRRLRGSWAGAMGMPQFMPSAYLKYAVGFAGGAAPDIWTSQPDAFASIGSFLQKSGWNPALPWGLETRLPPDYDFAAYDMDFSQFRALGFTGAGGDALPQSGAASLYLPAGAKGPAFLITDNFEVIRQYNISDAYALSVALLGDRIAGREIPRTPWPKVTPLTTAECKAMQQALAERGFYHGPIDGKLGRVARNAVHAFQLSEGVHPADGLATKAVLDRLKGR</sequence>
<dbReference type="SUPFAM" id="SSF47090">
    <property type="entry name" value="PGBD-like"/>
    <property type="match status" value="1"/>
</dbReference>
<dbReference type="Gene3D" id="1.10.530.10">
    <property type="match status" value="1"/>
</dbReference>
<dbReference type="GO" id="GO:0008933">
    <property type="term" value="F:peptidoglycan lytic transglycosylase activity"/>
    <property type="evidence" value="ECO:0007669"/>
    <property type="project" value="TreeGrafter"/>
</dbReference>
<proteinExistence type="predicted"/>
<dbReference type="RefSeq" id="WP_136497446.1">
    <property type="nucleotide sequence ID" value="NZ_CP046052.1"/>
</dbReference>
<reference evidence="3 4" key="1">
    <citation type="submission" date="2019-11" db="EMBL/GenBank/DDBJ databases">
        <title>The genome sequence of Methylocystis heyeri.</title>
        <authorList>
            <person name="Oshkin I.Y."/>
            <person name="Miroshnikov K."/>
            <person name="Dedysh S.N."/>
        </authorList>
    </citation>
    <scope>NUCLEOTIDE SEQUENCE [LARGE SCALE GENOMIC DNA]</scope>
    <source>
        <strain evidence="3 4">H2</strain>
    </source>
</reference>
<dbReference type="AlphaFoldDB" id="A0A6B8KK28"/>
<dbReference type="PANTHER" id="PTHR30163">
    <property type="entry name" value="MEMBRANE-BOUND LYTIC MUREIN TRANSGLYCOSYLASE B"/>
    <property type="match status" value="1"/>
</dbReference>
<dbReference type="InterPro" id="IPR011970">
    <property type="entry name" value="MltB_2"/>
</dbReference>
<organism evidence="3 4">
    <name type="scientific">Methylocystis heyeri</name>
    <dbReference type="NCBI Taxonomy" id="391905"/>
    <lineage>
        <taxon>Bacteria</taxon>
        <taxon>Pseudomonadati</taxon>
        <taxon>Pseudomonadota</taxon>
        <taxon>Alphaproteobacteria</taxon>
        <taxon>Hyphomicrobiales</taxon>
        <taxon>Methylocystaceae</taxon>
        <taxon>Methylocystis</taxon>
    </lineage>
</organism>
<dbReference type="OrthoDB" id="9808544at2"/>
<feature type="domain" description="Peptidoglycan binding-like" evidence="1">
    <location>
        <begin position="347"/>
        <end position="401"/>
    </location>
</feature>
<evidence type="ECO:0000313" key="4">
    <source>
        <dbReference type="Proteomes" id="UP000309061"/>
    </source>
</evidence>
<evidence type="ECO:0000259" key="1">
    <source>
        <dbReference type="Pfam" id="PF01471"/>
    </source>
</evidence>
<dbReference type="PANTHER" id="PTHR30163:SF8">
    <property type="entry name" value="LYTIC MUREIN TRANSGLYCOSYLASE"/>
    <property type="match status" value="1"/>
</dbReference>
<dbReference type="Pfam" id="PF13406">
    <property type="entry name" value="SLT_2"/>
    <property type="match status" value="1"/>
</dbReference>
<keyword evidence="4" id="KW-1185">Reference proteome</keyword>
<dbReference type="Gene3D" id="1.10.101.10">
    <property type="entry name" value="PGBD-like superfamily/PGBD"/>
    <property type="match status" value="1"/>
</dbReference>
<dbReference type="SUPFAM" id="SSF53955">
    <property type="entry name" value="Lysozyme-like"/>
    <property type="match status" value="1"/>
</dbReference>
<dbReference type="InterPro" id="IPR031304">
    <property type="entry name" value="SLT_2"/>
</dbReference>
<dbReference type="EMBL" id="CP046052">
    <property type="protein sequence ID" value="QGM47305.1"/>
    <property type="molecule type" value="Genomic_DNA"/>
</dbReference>